<dbReference type="InterPro" id="IPR011047">
    <property type="entry name" value="Quinoprotein_ADH-like_sf"/>
</dbReference>
<dbReference type="Gene3D" id="2.130.10.10">
    <property type="entry name" value="YVTN repeat-like/Quinoprotein amine dehydrogenase"/>
    <property type="match status" value="1"/>
</dbReference>
<dbReference type="STRING" id="6216.A0A0R3SXV5"/>
<name>A0A0R3SXV5_HYMDI</name>
<feature type="domain" description="Tyrosine specific protein phosphatases" evidence="2">
    <location>
        <begin position="85"/>
        <end position="153"/>
    </location>
</feature>
<dbReference type="Gene3D" id="2.40.128.630">
    <property type="match status" value="1"/>
</dbReference>
<accession>A0A0R3SXV5</accession>
<evidence type="ECO:0000313" key="5">
    <source>
        <dbReference type="WBParaSite" id="HDID_0001059701-mRNA-1"/>
    </source>
</evidence>
<proteinExistence type="predicted"/>
<evidence type="ECO:0000313" key="3">
    <source>
        <dbReference type="EMBL" id="VDL63608.1"/>
    </source>
</evidence>
<dbReference type="Pfam" id="PF22784">
    <property type="entry name" value="PTP-SAK"/>
    <property type="match status" value="1"/>
</dbReference>
<dbReference type="PROSITE" id="PS00383">
    <property type="entry name" value="TYR_PHOSPHATASE_1"/>
    <property type="match status" value="1"/>
</dbReference>
<dbReference type="InterPro" id="IPR018391">
    <property type="entry name" value="PQQ_b-propeller_rpt"/>
</dbReference>
<dbReference type="InterPro" id="IPR015943">
    <property type="entry name" value="WD40/YVTN_repeat-like_dom_sf"/>
</dbReference>
<dbReference type="AlphaFoldDB" id="A0A0R3SXV5"/>
<dbReference type="InterPro" id="IPR052091">
    <property type="entry name" value="Beta-ala_Activ/Resist"/>
</dbReference>
<dbReference type="InterPro" id="IPR042099">
    <property type="entry name" value="ANL_N_sf"/>
</dbReference>
<dbReference type="Proteomes" id="UP000274504">
    <property type="component" value="Unassembled WGS sequence"/>
</dbReference>
<sequence>MHRIVYRLIGSLGMSCPPGNFSWISDSVAGFAFPFTKENLNYLVNEAHITHLITLNEDKPGDLDSFPDLTSHFFPVEEFVPGDLDTVREIVEIIADAERRGEKSGVHCQFGQMRTGTILAAYLAYHNKVNGKEAIKMLKKLRPKSLFSADSEQVICMDFDWGHKLHSQVSNQWSAGDVVAELWTSESDSLTVYRECSLLYSEFSSLSIELANLLRPVSPTLVAILWNPSVHTLTAVHGTLLSDSAFLPLSSHDRLAESLDLFGAVICLFDEPKVPDKSFTCVQRSPFKVYIRIDWRFHQLPLECGLAYCITTSGSTGLPKLVLASHSCVSANVIDLVGRLPIIDGRETIPGIFITSPLTFDASIVQIYVSLATHRQAVFPSNSILFGMDGRLLEQIILSSSVDVWQCTPSVFSRLPPPSSTSNLKTLSIFLGGEPCSPDRLPSWALDKWSFFFLYGLTEVSAWSSIVDAKEILSEKPPISGATPIGSPMLQSQVALKDIDEKSNIGQIYIGRSGGGYAIVDKPFTVSNILFALKGLQEERLIPTGDYAISVLSSKHSPLWFVGRKDRLVKIHGRKCYLECLETEISKLLSMRCRVINCRLEASPLRAYIQLENHLPSSELDDLRQWILKRTSFPISPNNVILSDKPLHLNVNGKVLDRSIKQTCLSLIESTNNDISNLTFQQLGGTSLKAMYLIETLTDDYPVLTSQKAVLLSTLFSRPFGEFIQSVEATASEIATKMSDSEQTVIEDKRRKMDTKSKAKLVWSVVLGKCVDASPIMDSKSVFIGSHSGVFKRLDINTGAELWSRNIGSRIEATACLIDNLIVFGSLDGQLYALQVEDGEIAWIVNVGGAVKSAPTRVPNTCKLLTGSHGRRLLAIGKGGCIEWLENLDESPIVAPVTLDENGEFAFVGTLGGGLHRINTNTGSKDWSVNNLGPIFGAPTLLTNPSQIAVASADGSVHCLSESNGVRLWSVILTPRGGFFSPPVPMTLNKRLLLLLANQSGHLHALEPVNGTTTWTLDCGTKVR</sequence>
<dbReference type="Pfam" id="PF13570">
    <property type="entry name" value="Beta-prop_ACSF4"/>
    <property type="match status" value="1"/>
</dbReference>
<dbReference type="SUPFAM" id="SSF56801">
    <property type="entry name" value="Acetyl-CoA synthetase-like"/>
    <property type="match status" value="1"/>
</dbReference>
<dbReference type="PROSITE" id="PS50056">
    <property type="entry name" value="TYR_PHOSPHATASE_2"/>
    <property type="match status" value="1"/>
</dbReference>
<keyword evidence="1" id="KW-0378">Hydrolase</keyword>
<dbReference type="InterPro" id="IPR000387">
    <property type="entry name" value="Tyr_Pase_dom"/>
</dbReference>
<dbReference type="Gene3D" id="3.40.50.12780">
    <property type="entry name" value="N-terminal domain of ligase-like"/>
    <property type="match status" value="1"/>
</dbReference>
<dbReference type="Gene3D" id="3.90.190.10">
    <property type="entry name" value="Protein tyrosine phosphatase superfamily"/>
    <property type="match status" value="1"/>
</dbReference>
<reference evidence="5" key="1">
    <citation type="submission" date="2017-02" db="UniProtKB">
        <authorList>
            <consortium name="WormBaseParasite"/>
        </authorList>
    </citation>
    <scope>IDENTIFICATION</scope>
</reference>
<dbReference type="PANTHER" id="PTHR44394:SF1">
    <property type="entry name" value="BETA-ALANINE-ACTIVATING ENZYME"/>
    <property type="match status" value="1"/>
</dbReference>
<dbReference type="InterPro" id="IPR000873">
    <property type="entry name" value="AMP-dep_synth/lig_dom"/>
</dbReference>
<dbReference type="SMART" id="SM00564">
    <property type="entry name" value="PQQ"/>
    <property type="match status" value="5"/>
</dbReference>
<evidence type="ECO:0000259" key="2">
    <source>
        <dbReference type="PROSITE" id="PS50056"/>
    </source>
</evidence>
<dbReference type="Pfam" id="PF00501">
    <property type="entry name" value="AMP-binding"/>
    <property type="match status" value="1"/>
</dbReference>
<gene>
    <name evidence="3" type="ORF">HDID_LOCUS10595</name>
</gene>
<dbReference type="InterPro" id="IPR016130">
    <property type="entry name" value="Tyr_Pase_AS"/>
</dbReference>
<dbReference type="SUPFAM" id="SSF52799">
    <property type="entry name" value="(Phosphotyrosine protein) phosphatases II"/>
    <property type="match status" value="1"/>
</dbReference>
<reference evidence="3 4" key="2">
    <citation type="submission" date="2018-11" db="EMBL/GenBank/DDBJ databases">
        <authorList>
            <consortium name="Pathogen Informatics"/>
        </authorList>
    </citation>
    <scope>NUCLEOTIDE SEQUENCE [LARGE SCALE GENOMIC DNA]</scope>
</reference>
<evidence type="ECO:0000256" key="1">
    <source>
        <dbReference type="ARBA" id="ARBA00022801"/>
    </source>
</evidence>
<dbReference type="WBParaSite" id="HDID_0001059701-mRNA-1">
    <property type="protein sequence ID" value="HDID_0001059701-mRNA-1"/>
    <property type="gene ID" value="HDID_0001059701"/>
</dbReference>
<dbReference type="SUPFAM" id="SSF50998">
    <property type="entry name" value="Quinoprotein alcohol dehydrogenase-like"/>
    <property type="match status" value="1"/>
</dbReference>
<organism evidence="5">
    <name type="scientific">Hymenolepis diminuta</name>
    <name type="common">Rat tapeworm</name>
    <dbReference type="NCBI Taxonomy" id="6216"/>
    <lineage>
        <taxon>Eukaryota</taxon>
        <taxon>Metazoa</taxon>
        <taxon>Spiralia</taxon>
        <taxon>Lophotrochozoa</taxon>
        <taxon>Platyhelminthes</taxon>
        <taxon>Cestoda</taxon>
        <taxon>Eucestoda</taxon>
        <taxon>Cyclophyllidea</taxon>
        <taxon>Hymenolepididae</taxon>
        <taxon>Hymenolepis</taxon>
    </lineage>
</organism>
<dbReference type="OrthoDB" id="408177at2759"/>
<dbReference type="InterPro" id="IPR057023">
    <property type="entry name" value="PTP-SAK"/>
</dbReference>
<dbReference type="PANTHER" id="PTHR44394">
    <property type="entry name" value="BETA-ALANINE-ACTIVATING ENZYME"/>
    <property type="match status" value="1"/>
</dbReference>
<dbReference type="InterPro" id="IPR002372">
    <property type="entry name" value="PQQ_rpt_dom"/>
</dbReference>
<dbReference type="InterPro" id="IPR029021">
    <property type="entry name" value="Prot-tyrosine_phosphatase-like"/>
</dbReference>
<dbReference type="EMBL" id="UYSG01011785">
    <property type="protein sequence ID" value="VDL63608.1"/>
    <property type="molecule type" value="Genomic_DNA"/>
</dbReference>
<protein>
    <submittedName>
        <fullName evidence="5">TYR_PHOSPHATASE_2 domain-containing protein</fullName>
    </submittedName>
</protein>
<dbReference type="GO" id="GO:0043041">
    <property type="term" value="P:amino acid activation for nonribosomal peptide biosynthetic process"/>
    <property type="evidence" value="ECO:0007669"/>
    <property type="project" value="TreeGrafter"/>
</dbReference>
<evidence type="ECO:0000313" key="4">
    <source>
        <dbReference type="Proteomes" id="UP000274504"/>
    </source>
</evidence>
<dbReference type="GO" id="GO:0016791">
    <property type="term" value="F:phosphatase activity"/>
    <property type="evidence" value="ECO:0007669"/>
    <property type="project" value="UniProtKB-ARBA"/>
</dbReference>